<dbReference type="RefSeq" id="WP_023953670.1">
    <property type="nucleotide sequence ID" value="NZ_CP018134.1"/>
</dbReference>
<dbReference type="Proteomes" id="UP001260188">
    <property type="component" value="Unassembled WGS sequence"/>
</dbReference>
<proteinExistence type="predicted"/>
<protein>
    <submittedName>
        <fullName evidence="3">Flagellar FliJ protein</fullName>
    </submittedName>
</protein>
<dbReference type="EMBL" id="JAVIZA010000001">
    <property type="protein sequence ID" value="MDR6167738.1"/>
    <property type="molecule type" value="Genomic_DNA"/>
</dbReference>
<dbReference type="InterPro" id="IPR053716">
    <property type="entry name" value="Flag_assembly_chemotaxis_eff"/>
</dbReference>
<evidence type="ECO:0000313" key="3">
    <source>
        <dbReference type="EMBL" id="MDR6167738.1"/>
    </source>
</evidence>
<organism evidence="3 4">
    <name type="scientific">Microbacterium paludicola</name>
    <dbReference type="NCBI Taxonomy" id="300019"/>
    <lineage>
        <taxon>Bacteria</taxon>
        <taxon>Bacillati</taxon>
        <taxon>Actinomycetota</taxon>
        <taxon>Actinomycetes</taxon>
        <taxon>Micrococcales</taxon>
        <taxon>Microbacteriaceae</taxon>
        <taxon>Microbacterium</taxon>
    </lineage>
</organism>
<keyword evidence="3" id="KW-0282">Flagellum</keyword>
<feature type="coiled-coil region" evidence="1">
    <location>
        <begin position="80"/>
        <end position="124"/>
    </location>
</feature>
<name>A0ABU1I3T3_9MICO</name>
<dbReference type="Gene3D" id="1.10.287.1700">
    <property type="match status" value="1"/>
</dbReference>
<gene>
    <name evidence="3" type="ORF">QE367_001942</name>
</gene>
<sequence length="152" mass="16822">MKRGFPLAGLLRIRGIQQRAAAAHLSRAAMEEQRTEARDRQLRAALTTSAETPGDIRTLAALAASRVAARSLLADLDTLRRAQRADVDAARLRLDDARRAERGIERLADAFHERERERRDAAEQAVLDEIALRSANEMPGMSDTSPRPEEAS</sequence>
<keyword evidence="1" id="KW-0175">Coiled coil</keyword>
<keyword evidence="4" id="KW-1185">Reference proteome</keyword>
<comment type="caution">
    <text evidence="3">The sequence shown here is derived from an EMBL/GenBank/DDBJ whole genome shotgun (WGS) entry which is preliminary data.</text>
</comment>
<keyword evidence="3" id="KW-0966">Cell projection</keyword>
<accession>A0ABU1I3T3</accession>
<evidence type="ECO:0000256" key="2">
    <source>
        <dbReference type="SAM" id="MobiDB-lite"/>
    </source>
</evidence>
<evidence type="ECO:0000313" key="4">
    <source>
        <dbReference type="Proteomes" id="UP001260188"/>
    </source>
</evidence>
<reference evidence="3 4" key="1">
    <citation type="submission" date="2023-08" db="EMBL/GenBank/DDBJ databases">
        <title>Functional and genomic diversity of the sorghum phyllosphere microbiome.</title>
        <authorList>
            <person name="Shade A."/>
        </authorList>
    </citation>
    <scope>NUCLEOTIDE SEQUENCE [LARGE SCALE GENOMIC DNA]</scope>
    <source>
        <strain evidence="3 4">SORGH_AS_0919</strain>
    </source>
</reference>
<evidence type="ECO:0000256" key="1">
    <source>
        <dbReference type="SAM" id="Coils"/>
    </source>
</evidence>
<feature type="region of interest" description="Disordered" evidence="2">
    <location>
        <begin position="131"/>
        <end position="152"/>
    </location>
</feature>
<keyword evidence="3" id="KW-0969">Cilium</keyword>